<evidence type="ECO:0000256" key="4">
    <source>
        <dbReference type="ARBA" id="ARBA00022729"/>
    </source>
</evidence>
<evidence type="ECO:0000256" key="10">
    <source>
        <dbReference type="ARBA" id="ARBA00080531"/>
    </source>
</evidence>
<evidence type="ECO:0000256" key="2">
    <source>
        <dbReference type="ARBA" id="ARBA00008455"/>
    </source>
</evidence>
<dbReference type="PROSITE" id="PS00139">
    <property type="entry name" value="THIOL_PROTEASE_CYS"/>
    <property type="match status" value="1"/>
</dbReference>
<evidence type="ECO:0000256" key="8">
    <source>
        <dbReference type="ARBA" id="ARBA00023180"/>
    </source>
</evidence>
<dbReference type="Pfam" id="PF00112">
    <property type="entry name" value="Peptidase_C1"/>
    <property type="match status" value="1"/>
</dbReference>
<dbReference type="Pfam" id="PF08246">
    <property type="entry name" value="Inhibitor_I29"/>
    <property type="match status" value="1"/>
</dbReference>
<evidence type="ECO:0000313" key="15">
    <source>
        <dbReference type="RefSeq" id="XP_014523950.1"/>
    </source>
</evidence>
<dbReference type="Gramene" id="Vradi0377s00060.1">
    <property type="protein sequence ID" value="Vradi0377s00060.1"/>
    <property type="gene ID" value="Vradi0377s00060"/>
</dbReference>
<dbReference type="InterPro" id="IPR000169">
    <property type="entry name" value="Pept_cys_AS"/>
</dbReference>
<dbReference type="KEGG" id="vra:106780205"/>
<dbReference type="SMART" id="SM00848">
    <property type="entry name" value="Inhibitor_I29"/>
    <property type="match status" value="1"/>
</dbReference>
<dbReference type="SMR" id="A0A1S3W016"/>
<feature type="domain" description="Cathepsin propeptide inhibitor" evidence="13">
    <location>
        <begin position="39"/>
        <end position="96"/>
    </location>
</feature>
<keyword evidence="8" id="KW-0325">Glycoprotein</keyword>
<dbReference type="GeneID" id="106780205"/>
<dbReference type="GO" id="GO:0005788">
    <property type="term" value="C:endoplasmic reticulum lumen"/>
    <property type="evidence" value="ECO:0007669"/>
    <property type="project" value="UniProtKB-SubCell"/>
</dbReference>
<feature type="chain" id="PRO_5018579007" description="Vignain" evidence="11">
    <location>
        <begin position="28"/>
        <end position="337"/>
    </location>
</feature>
<name>A0A1S3W016_VIGRR</name>
<sequence>MALTSQRKQNMLAIILLLQLGISQVMSRKLHETSLRERHEQWMLQYGRVYKDAAEKEKRFQIFKDNVEFIESSNAAANKPYQLGVNHFADLTLEEFKSLRKGLKSPREFRTTPFKYEHVTAIPQAIDWRTEGAVTPVKNQGDCGSCWAFSAVGAIEGIHQMSTGNLVSLSEQELVSCDTKGEDQGCEGGYVEDAFEFVKNNGGITSEANYPYKAVDGKCELAAKPVVQIKGYENVPPNNESALKVAVANQPVSVCLDANNKDFMLYARGVYTGKCGTDLDHAVTAVGYGTENGTDYWLLKNSWSTDWGDNGYIKMQRGVAAKQGLCGIAMDSSYPTA</sequence>
<keyword evidence="3" id="KW-0645">Protease</keyword>
<keyword evidence="7" id="KW-1015">Disulfide bond</keyword>
<dbReference type="PROSITE" id="PS00639">
    <property type="entry name" value="THIOL_PROTEASE_HIS"/>
    <property type="match status" value="1"/>
</dbReference>
<dbReference type="PRINTS" id="PR00705">
    <property type="entry name" value="PAPAIN"/>
</dbReference>
<gene>
    <name evidence="15" type="primary">LOC106780205</name>
</gene>
<reference evidence="15" key="1">
    <citation type="submission" date="2025-08" db="UniProtKB">
        <authorList>
            <consortium name="RefSeq"/>
        </authorList>
    </citation>
    <scope>IDENTIFICATION</scope>
    <source>
        <tissue evidence="15">Leaf</tissue>
    </source>
</reference>
<dbReference type="InterPro" id="IPR025660">
    <property type="entry name" value="Pept_his_AS"/>
</dbReference>
<dbReference type="OrthoDB" id="10253408at2759"/>
<dbReference type="Gene3D" id="3.90.70.10">
    <property type="entry name" value="Cysteine proteinases"/>
    <property type="match status" value="1"/>
</dbReference>
<comment type="subcellular location">
    <subcellularLocation>
        <location evidence="1">Endoplasmic reticulum lumen</location>
    </subcellularLocation>
</comment>
<dbReference type="InterPro" id="IPR013201">
    <property type="entry name" value="Prot_inhib_I29"/>
</dbReference>
<accession>A0A1S3W016</accession>
<dbReference type="FunFam" id="3.90.70.10:FF:000023">
    <property type="entry name" value="Senescence-specific cysteine protease SAG39"/>
    <property type="match status" value="1"/>
</dbReference>
<keyword evidence="5" id="KW-0378">Hydrolase</keyword>
<dbReference type="CDD" id="cd02248">
    <property type="entry name" value="Peptidase_C1A"/>
    <property type="match status" value="1"/>
</dbReference>
<keyword evidence="6" id="KW-0788">Thiol protease</keyword>
<feature type="signal peptide" evidence="11">
    <location>
        <begin position="1"/>
        <end position="27"/>
    </location>
</feature>
<dbReference type="PANTHER" id="PTHR12411">
    <property type="entry name" value="CYSTEINE PROTEASE FAMILY C1-RELATED"/>
    <property type="match status" value="1"/>
</dbReference>
<dbReference type="InterPro" id="IPR025661">
    <property type="entry name" value="Pept_asp_AS"/>
</dbReference>
<evidence type="ECO:0000256" key="1">
    <source>
        <dbReference type="ARBA" id="ARBA00004319"/>
    </source>
</evidence>
<dbReference type="Proteomes" id="UP000087766">
    <property type="component" value="Unplaced"/>
</dbReference>
<dbReference type="RefSeq" id="XP_014523950.1">
    <property type="nucleotide sequence ID" value="XM_014668464.2"/>
</dbReference>
<evidence type="ECO:0000256" key="7">
    <source>
        <dbReference type="ARBA" id="ARBA00023157"/>
    </source>
</evidence>
<protein>
    <recommendedName>
        <fullName evidence="9">Vignain</fullName>
    </recommendedName>
    <alternativeName>
        <fullName evidence="10">Bean endopeptidase</fullName>
    </alternativeName>
</protein>
<evidence type="ECO:0000259" key="13">
    <source>
        <dbReference type="SMART" id="SM00848"/>
    </source>
</evidence>
<dbReference type="InterPro" id="IPR039417">
    <property type="entry name" value="Peptidase_C1A_papain-like"/>
</dbReference>
<dbReference type="PROSITE" id="PS00640">
    <property type="entry name" value="THIOL_PROTEASE_ASN"/>
    <property type="match status" value="1"/>
</dbReference>
<evidence type="ECO:0000256" key="9">
    <source>
        <dbReference type="ARBA" id="ARBA00069575"/>
    </source>
</evidence>
<evidence type="ECO:0000256" key="5">
    <source>
        <dbReference type="ARBA" id="ARBA00022801"/>
    </source>
</evidence>
<organism evidence="14 15">
    <name type="scientific">Vigna radiata var. radiata</name>
    <name type="common">Mung bean</name>
    <name type="synonym">Phaseolus aureus</name>
    <dbReference type="NCBI Taxonomy" id="3916"/>
    <lineage>
        <taxon>Eukaryota</taxon>
        <taxon>Viridiplantae</taxon>
        <taxon>Streptophyta</taxon>
        <taxon>Embryophyta</taxon>
        <taxon>Tracheophyta</taxon>
        <taxon>Spermatophyta</taxon>
        <taxon>Magnoliopsida</taxon>
        <taxon>eudicotyledons</taxon>
        <taxon>Gunneridae</taxon>
        <taxon>Pentapetalae</taxon>
        <taxon>rosids</taxon>
        <taxon>fabids</taxon>
        <taxon>Fabales</taxon>
        <taxon>Fabaceae</taxon>
        <taxon>Papilionoideae</taxon>
        <taxon>50 kb inversion clade</taxon>
        <taxon>NPAAA clade</taxon>
        <taxon>indigoferoid/millettioid clade</taxon>
        <taxon>Phaseoleae</taxon>
        <taxon>Vigna</taxon>
    </lineage>
</organism>
<dbReference type="SUPFAM" id="SSF54001">
    <property type="entry name" value="Cysteine proteinases"/>
    <property type="match status" value="1"/>
</dbReference>
<evidence type="ECO:0000259" key="12">
    <source>
        <dbReference type="SMART" id="SM00645"/>
    </source>
</evidence>
<dbReference type="GO" id="GO:0006508">
    <property type="term" value="P:proteolysis"/>
    <property type="evidence" value="ECO:0007669"/>
    <property type="project" value="UniProtKB-KW"/>
</dbReference>
<feature type="domain" description="Peptidase C1A papain C-terminal" evidence="12">
    <location>
        <begin position="122"/>
        <end position="336"/>
    </location>
</feature>
<comment type="similarity">
    <text evidence="2">Belongs to the peptidase C1 family.</text>
</comment>
<dbReference type="AlphaFoldDB" id="A0A1S3W016"/>
<keyword evidence="4 11" id="KW-0732">Signal</keyword>
<dbReference type="InterPro" id="IPR000668">
    <property type="entry name" value="Peptidase_C1A_C"/>
</dbReference>
<keyword evidence="14" id="KW-1185">Reference proteome</keyword>
<dbReference type="GO" id="GO:0008234">
    <property type="term" value="F:cysteine-type peptidase activity"/>
    <property type="evidence" value="ECO:0007669"/>
    <property type="project" value="UniProtKB-KW"/>
</dbReference>
<dbReference type="InterPro" id="IPR013128">
    <property type="entry name" value="Peptidase_C1A"/>
</dbReference>
<dbReference type="SMART" id="SM00645">
    <property type="entry name" value="Pept_C1"/>
    <property type="match status" value="1"/>
</dbReference>
<evidence type="ECO:0000313" key="14">
    <source>
        <dbReference type="Proteomes" id="UP000087766"/>
    </source>
</evidence>
<dbReference type="InterPro" id="IPR038765">
    <property type="entry name" value="Papain-like_cys_pep_sf"/>
</dbReference>
<proteinExistence type="inferred from homology"/>
<evidence type="ECO:0000256" key="3">
    <source>
        <dbReference type="ARBA" id="ARBA00022670"/>
    </source>
</evidence>
<evidence type="ECO:0000256" key="6">
    <source>
        <dbReference type="ARBA" id="ARBA00022807"/>
    </source>
</evidence>
<evidence type="ECO:0000256" key="11">
    <source>
        <dbReference type="SAM" id="SignalP"/>
    </source>
</evidence>